<dbReference type="NCBIfam" id="TIGR01080">
    <property type="entry name" value="rplX_A_E"/>
    <property type="match status" value="1"/>
</dbReference>
<keyword evidence="12 23" id="KW-0256">Endoplasmic reticulum</keyword>
<dbReference type="GO" id="GO:0005524">
    <property type="term" value="F:ATP binding"/>
    <property type="evidence" value="ECO:0007669"/>
    <property type="project" value="UniProtKB-KW"/>
</dbReference>
<dbReference type="UniPathway" id="UPA00378"/>
<sequence length="1146" mass="130390">MAPRRLLMVGEGNFSFAAALSETLDPCTCLTATCLQSPADLTGDLVAQENLQRLRERGAEVRFGVDCTQLADVFGMHHREFDRIYFNFPHCGRKAGVAKNRELLAKFFRSCADVLAKEGEVHVALCKGQGGTPADKPQREWHNSWQVVAMAALGGLILSDLHPFSCEAVPGYKCTGYRSQDKSFHVEGALTHIFSRSLPFEDSQPKIFRIKLGGQRFSFQEPEALAGKLNRGFLEGTSCHPIKTINEKLIAKLGKAFPLKRLKCSFPLLPQEGTSVLPFWNCDILSAAFWINLLEDNSDFESLTGGATQDIEDFLVLFSELSLPRSPGRDGKDETHKGICGQAKVCLRPSLLVHVPAVIQAPDFLPGFLYTLSGPVFLKCCILPFSMPAFHETLLIIGFNQNLKDGCLQSLLDNLKGILNSLLTQTLPEDFKLSSSVEFVLQSNGKDYMIHMRSHNLGPGYAKDVNFGFVSTSTISIRHKDQCIVFVSLNLDLLAMLVWGISDWRMLWTFDNRFLKNFVPEKIEPFKSYSLYPPCYVHDISFWLDEKKEFDELEFHTIARAVSQDSVIALQFLSRFQHPETEQVSLCYRLTYQACDKALTKQQTHYLIYGKGFQTWEYSPVYAIRSYAYLLLHAWPAAFHARILQTNKILVFYFLRCLLAFVSCICELYFYKAVCKKFGLHVSRMMLAFLILSTGMFCSSSAFLPSSFCMYTTLIAMTGWYMDKTSIAVLGVAAGAILGWPFSAALGKILSSPHSKELRQKYNVRSKPIQKDDEVQLVRGHCRGQHSGKVVQVYGKKSVIYMERVQWEKANGTTVHVAFSPTSLPIAFDLLVLKHRWKSFFHWSLVALILFLVPVVVIDSYYYGKLVITPLNIVLYNVFTPHGPDLYGTEPWYFYFINGFLNFNVAFGLALLVLPLTSLMEYLLQRFHGTEPWYFYFINGFLNFNVAFGLALLVLPLTSLMEYLLQRFHGYHGPLDLYPEFYRIATDPTIHTVPEGRPVNVCVGKEWYRFPSSFLLPDNWQLQFIPSEFRGQLPKPFAEGPLATRIIPTNMNDQNLEEPSRYIDISKCHYLVDLDTMHETPREPKYSSNREEWVSLAYRPFLDASRSSKLLRAFYVPFLSDQYTVYANYTILKPRKAKHIRKKSGG</sequence>
<dbReference type="FunCoup" id="L9KMQ5">
    <property type="interactions" value="499"/>
</dbReference>
<dbReference type="GO" id="GO:0006412">
    <property type="term" value="P:translation"/>
    <property type="evidence" value="ECO:0007669"/>
    <property type="project" value="UniProtKB-KW"/>
</dbReference>
<comment type="similarity">
    <text evidence="4 23">Belongs to the glycosyltransferase 22 family.</text>
</comment>
<dbReference type="Gene3D" id="2.30.30.30">
    <property type="match status" value="1"/>
</dbReference>
<evidence type="ECO:0000256" key="9">
    <source>
        <dbReference type="ARBA" id="ARBA00022679"/>
    </source>
</evidence>
<organism evidence="25 26">
    <name type="scientific">Tupaia chinensis</name>
    <name type="common">Chinese tree shrew</name>
    <name type="synonym">Tupaia belangeri chinensis</name>
    <dbReference type="NCBI Taxonomy" id="246437"/>
    <lineage>
        <taxon>Eukaryota</taxon>
        <taxon>Metazoa</taxon>
        <taxon>Chordata</taxon>
        <taxon>Craniata</taxon>
        <taxon>Vertebrata</taxon>
        <taxon>Euteleostomi</taxon>
        <taxon>Mammalia</taxon>
        <taxon>Eutheria</taxon>
        <taxon>Euarchontoglires</taxon>
        <taxon>Scandentia</taxon>
        <taxon>Tupaiidae</taxon>
        <taxon>Tupaia</taxon>
    </lineage>
</organism>
<dbReference type="InterPro" id="IPR045864">
    <property type="entry name" value="aa-tRNA-synth_II/BPL/LPL"/>
</dbReference>
<dbReference type="InterPro" id="IPR005599">
    <property type="entry name" value="GPI_mannosylTrfase"/>
</dbReference>
<evidence type="ECO:0000256" key="2">
    <source>
        <dbReference type="ARBA" id="ARBA00004477"/>
    </source>
</evidence>
<dbReference type="STRING" id="246437.L9KMQ5"/>
<keyword evidence="21" id="KW-0687">Ribonucleoprotein</keyword>
<evidence type="ECO:0000256" key="13">
    <source>
        <dbReference type="ARBA" id="ARBA00022840"/>
    </source>
</evidence>
<dbReference type="EC" id="2.4.1.-" evidence="23"/>
<dbReference type="SUPFAM" id="SSF50104">
    <property type="entry name" value="Translation proteins SH3-like domain"/>
    <property type="match status" value="1"/>
</dbReference>
<evidence type="ECO:0000256" key="16">
    <source>
        <dbReference type="ARBA" id="ARBA00022980"/>
    </source>
</evidence>
<evidence type="ECO:0000313" key="26">
    <source>
        <dbReference type="Proteomes" id="UP000011518"/>
    </source>
</evidence>
<dbReference type="PANTHER" id="PTHR22760">
    <property type="entry name" value="GLYCOSYLTRANSFERASE"/>
    <property type="match status" value="1"/>
</dbReference>
<evidence type="ECO:0000256" key="21">
    <source>
        <dbReference type="ARBA" id="ARBA00023274"/>
    </source>
</evidence>
<dbReference type="eggNOG" id="KOG4174">
    <property type="taxonomic scope" value="Eukaryota"/>
</dbReference>
<keyword evidence="15" id="KW-0809">Transit peptide</keyword>
<dbReference type="Gene3D" id="3.30.70.380">
    <property type="entry name" value="Ferrodoxin-fold anticodon-binding domain"/>
    <property type="match status" value="1"/>
</dbReference>
<keyword evidence="13" id="KW-0067">ATP-binding</keyword>
<protein>
    <recommendedName>
        <fullName evidence="23">Mannosyltransferase</fullName>
        <ecNumber evidence="23">2.4.1.-</ecNumber>
    </recommendedName>
</protein>
<evidence type="ECO:0000256" key="20">
    <source>
        <dbReference type="ARBA" id="ARBA00023146"/>
    </source>
</evidence>
<comment type="catalytic activity">
    <reaction evidence="22">
        <text>tRNA(Phe) + L-phenylalanine + ATP = L-phenylalanyl-tRNA(Phe) + AMP + diphosphate + H(+)</text>
        <dbReference type="Rhea" id="RHEA:19413"/>
        <dbReference type="Rhea" id="RHEA-COMP:9668"/>
        <dbReference type="Rhea" id="RHEA-COMP:9699"/>
        <dbReference type="ChEBI" id="CHEBI:15378"/>
        <dbReference type="ChEBI" id="CHEBI:30616"/>
        <dbReference type="ChEBI" id="CHEBI:33019"/>
        <dbReference type="ChEBI" id="CHEBI:58095"/>
        <dbReference type="ChEBI" id="CHEBI:78442"/>
        <dbReference type="ChEBI" id="CHEBI:78531"/>
        <dbReference type="ChEBI" id="CHEBI:456215"/>
        <dbReference type="EC" id="6.1.1.20"/>
    </reaction>
</comment>
<keyword evidence="20" id="KW-0030">Aminoacyl-tRNA synthetase</keyword>
<keyword evidence="8 23" id="KW-0328">Glycosyltransferase</keyword>
<dbReference type="InterPro" id="IPR005121">
    <property type="entry name" value="Fdx_antiC-bd"/>
</dbReference>
<dbReference type="InterPro" id="IPR008991">
    <property type="entry name" value="Translation_prot_SH3-like_sf"/>
</dbReference>
<proteinExistence type="inferred from homology"/>
<comment type="similarity">
    <text evidence="5">Belongs to the class-II aminoacyl-tRNA synthetase family.</text>
</comment>
<dbReference type="InParanoid" id="L9KMQ5"/>
<dbReference type="GO" id="GO:0070475">
    <property type="term" value="P:rRNA base methylation"/>
    <property type="evidence" value="ECO:0007669"/>
    <property type="project" value="InterPro"/>
</dbReference>
<feature type="transmembrane region" description="Helical" evidence="23">
    <location>
        <begin position="892"/>
        <end position="914"/>
    </location>
</feature>
<evidence type="ECO:0000313" key="25">
    <source>
        <dbReference type="EMBL" id="ELW64245.1"/>
    </source>
</evidence>
<evidence type="ECO:0000256" key="23">
    <source>
        <dbReference type="RuleBase" id="RU363075"/>
    </source>
</evidence>
<dbReference type="SUPFAM" id="SSF54991">
    <property type="entry name" value="Anticodon-binding domain of PheRS"/>
    <property type="match status" value="1"/>
</dbReference>
<dbReference type="InterPro" id="IPR019446">
    <property type="entry name" value="BMT5-like"/>
</dbReference>
<keyword evidence="18" id="KW-0496">Mitochondrion</keyword>
<dbReference type="FunFam" id="3.30.70.380:FF:000002">
    <property type="entry name" value="phenylalanine--tRNA ligase, mitochondrial"/>
    <property type="match status" value="1"/>
</dbReference>
<evidence type="ECO:0000256" key="6">
    <source>
        <dbReference type="ARBA" id="ARBA00010618"/>
    </source>
</evidence>
<dbReference type="eggNOG" id="KOG2515">
    <property type="taxonomic scope" value="Eukaryota"/>
</dbReference>
<keyword evidence="17 23" id="KW-1133">Transmembrane helix</keyword>
<evidence type="ECO:0000256" key="19">
    <source>
        <dbReference type="ARBA" id="ARBA00023136"/>
    </source>
</evidence>
<evidence type="ECO:0000256" key="11">
    <source>
        <dbReference type="ARBA" id="ARBA00022741"/>
    </source>
</evidence>
<dbReference type="Pfam" id="PF03901">
    <property type="entry name" value="Glyco_transf_22"/>
    <property type="match status" value="4"/>
</dbReference>
<keyword evidence="16" id="KW-0689">Ribosomal protein</keyword>
<feature type="transmembrane region" description="Helical" evidence="23">
    <location>
        <begin position="934"/>
        <end position="957"/>
    </location>
</feature>
<dbReference type="Proteomes" id="UP000011518">
    <property type="component" value="Unassembled WGS sequence"/>
</dbReference>
<evidence type="ECO:0000256" key="1">
    <source>
        <dbReference type="ARBA" id="ARBA00004305"/>
    </source>
</evidence>
<comment type="similarity">
    <text evidence="6">Belongs to the universal ribosomal protein uL24 family.</text>
</comment>
<dbReference type="Gene3D" id="3.30.930.10">
    <property type="entry name" value="Bira Bifunctional Protein, Domain 2"/>
    <property type="match status" value="1"/>
</dbReference>
<dbReference type="InterPro" id="IPR005756">
    <property type="entry name" value="Ribosomal_uL24_euk/arc"/>
</dbReference>
<accession>L9KMQ5</accession>
<evidence type="ECO:0000259" key="24">
    <source>
        <dbReference type="SMART" id="SM00896"/>
    </source>
</evidence>
<evidence type="ECO:0000256" key="7">
    <source>
        <dbReference type="ARBA" id="ARBA00022598"/>
    </source>
</evidence>
<dbReference type="GO" id="GO:0000026">
    <property type="term" value="F:alpha-1,2-mannosyltransferase activity"/>
    <property type="evidence" value="ECO:0007669"/>
    <property type="project" value="TreeGrafter"/>
</dbReference>
<evidence type="ECO:0000256" key="10">
    <source>
        <dbReference type="ARBA" id="ARBA00022692"/>
    </source>
</evidence>
<dbReference type="GO" id="GO:0006487">
    <property type="term" value="P:protein N-linked glycosylation"/>
    <property type="evidence" value="ECO:0007669"/>
    <property type="project" value="TreeGrafter"/>
</dbReference>
<evidence type="ECO:0000256" key="12">
    <source>
        <dbReference type="ARBA" id="ARBA00022824"/>
    </source>
</evidence>
<dbReference type="Pfam" id="PF10354">
    <property type="entry name" value="BMT5-like"/>
    <property type="match status" value="1"/>
</dbReference>
<keyword evidence="7" id="KW-0436">Ligase</keyword>
<dbReference type="PANTHER" id="PTHR22760:SF2">
    <property type="entry name" value="ALPHA-1,2-MANNOSYLTRANSFERASE ALG9"/>
    <property type="match status" value="1"/>
</dbReference>
<dbReference type="InterPro" id="IPR036690">
    <property type="entry name" value="Fdx_antiC-bd_sf"/>
</dbReference>
<dbReference type="FunFam" id="3.30.930.10:FF:000081">
    <property type="entry name" value="Ferredoxin-fold anticodon binding domain containing 1"/>
    <property type="match status" value="1"/>
</dbReference>
<evidence type="ECO:0000256" key="3">
    <source>
        <dbReference type="ARBA" id="ARBA00004922"/>
    </source>
</evidence>
<dbReference type="GO" id="GO:0004826">
    <property type="term" value="F:phenylalanine-tRNA ligase activity"/>
    <property type="evidence" value="ECO:0007669"/>
    <property type="project" value="UniProtKB-EC"/>
</dbReference>
<feature type="domain" description="FDX-ACB" evidence="24">
    <location>
        <begin position="530"/>
        <end position="611"/>
    </location>
</feature>
<name>L9KMQ5_TUPCH</name>
<dbReference type="InterPro" id="IPR014722">
    <property type="entry name" value="Rib_uL2_dom2"/>
</dbReference>
<feature type="transmembrane region" description="Helical" evidence="23">
    <location>
        <begin position="840"/>
        <end position="857"/>
    </location>
</feature>
<evidence type="ECO:0000256" key="14">
    <source>
        <dbReference type="ARBA" id="ARBA00022917"/>
    </source>
</evidence>
<dbReference type="GO" id="GO:0070042">
    <property type="term" value="F:rRNA (uridine-N3-)-methyltransferase activity"/>
    <property type="evidence" value="ECO:0007669"/>
    <property type="project" value="InterPro"/>
</dbReference>
<evidence type="ECO:0000256" key="18">
    <source>
        <dbReference type="ARBA" id="ARBA00023128"/>
    </source>
</evidence>
<evidence type="ECO:0000256" key="15">
    <source>
        <dbReference type="ARBA" id="ARBA00022946"/>
    </source>
</evidence>
<dbReference type="FunFam" id="3.40.50.150:FF:000361">
    <property type="entry name" value="Ferredoxin-fold anticodon-binding domain-containing protein 1 homolog"/>
    <property type="match status" value="1"/>
</dbReference>
<keyword evidence="19 23" id="KW-0472">Membrane</keyword>
<feature type="transmembrane region" description="Helical" evidence="23">
    <location>
        <begin position="682"/>
        <end position="704"/>
    </location>
</feature>
<dbReference type="GO" id="GO:0005759">
    <property type="term" value="C:mitochondrial matrix"/>
    <property type="evidence" value="ECO:0007669"/>
    <property type="project" value="UniProtKB-SubCell"/>
</dbReference>
<feature type="transmembrane region" description="Helical" evidence="23">
    <location>
        <begin position="727"/>
        <end position="750"/>
    </location>
</feature>
<dbReference type="SMART" id="SM00896">
    <property type="entry name" value="FDX-ACB"/>
    <property type="match status" value="1"/>
</dbReference>
<evidence type="ECO:0000256" key="22">
    <source>
        <dbReference type="ARBA" id="ARBA00049255"/>
    </source>
</evidence>
<dbReference type="GO" id="GO:0005789">
    <property type="term" value="C:endoplasmic reticulum membrane"/>
    <property type="evidence" value="ECO:0007669"/>
    <property type="project" value="UniProtKB-SubCell"/>
</dbReference>
<dbReference type="EMBL" id="KB320750">
    <property type="protein sequence ID" value="ELW64245.1"/>
    <property type="molecule type" value="Genomic_DNA"/>
</dbReference>
<dbReference type="GO" id="GO:0003735">
    <property type="term" value="F:structural constituent of ribosome"/>
    <property type="evidence" value="ECO:0007669"/>
    <property type="project" value="InterPro"/>
</dbReference>
<evidence type="ECO:0000256" key="4">
    <source>
        <dbReference type="ARBA" id="ARBA00007063"/>
    </source>
</evidence>
<evidence type="ECO:0000256" key="8">
    <source>
        <dbReference type="ARBA" id="ARBA00022676"/>
    </source>
</evidence>
<reference evidence="26" key="2">
    <citation type="journal article" date="2013" name="Nat. Commun.">
        <title>Genome of the Chinese tree shrew.</title>
        <authorList>
            <person name="Fan Y."/>
            <person name="Huang Z.Y."/>
            <person name="Cao C.C."/>
            <person name="Chen C.S."/>
            <person name="Chen Y.X."/>
            <person name="Fan D.D."/>
            <person name="He J."/>
            <person name="Hou H.L."/>
            <person name="Hu L."/>
            <person name="Hu X.T."/>
            <person name="Jiang X.T."/>
            <person name="Lai R."/>
            <person name="Lang Y.S."/>
            <person name="Liang B."/>
            <person name="Liao S.G."/>
            <person name="Mu D."/>
            <person name="Ma Y.Y."/>
            <person name="Niu Y.Y."/>
            <person name="Sun X.Q."/>
            <person name="Xia J.Q."/>
            <person name="Xiao J."/>
            <person name="Xiong Z.Q."/>
            <person name="Xu L."/>
            <person name="Yang L."/>
            <person name="Zhang Y."/>
            <person name="Zhao W."/>
            <person name="Zhao X.D."/>
            <person name="Zheng Y.T."/>
            <person name="Zhou J.M."/>
            <person name="Zhu Y.B."/>
            <person name="Zhang G.J."/>
            <person name="Wang J."/>
            <person name="Yao Y.G."/>
        </authorList>
    </citation>
    <scope>NUCLEOTIDE SEQUENCE [LARGE SCALE GENOMIC DNA]</scope>
</reference>
<feature type="transmembrane region" description="Helical" evidence="23">
    <location>
        <begin position="650"/>
        <end position="670"/>
    </location>
</feature>
<keyword evidence="9" id="KW-0808">Transferase</keyword>
<keyword evidence="14" id="KW-0648">Protein biosynthesis</keyword>
<dbReference type="GO" id="GO:0015934">
    <property type="term" value="C:large ribosomal subunit"/>
    <property type="evidence" value="ECO:0007669"/>
    <property type="project" value="InterPro"/>
</dbReference>
<comment type="subcellular location">
    <subcellularLocation>
        <location evidence="2 23">Endoplasmic reticulum membrane</location>
        <topology evidence="2 23">Multi-pass membrane protein</topology>
    </subcellularLocation>
    <subcellularLocation>
        <location evidence="1">Mitochondrion matrix</location>
    </subcellularLocation>
</comment>
<dbReference type="AlphaFoldDB" id="L9KMQ5"/>
<evidence type="ECO:0000256" key="17">
    <source>
        <dbReference type="ARBA" id="ARBA00022989"/>
    </source>
</evidence>
<comment type="pathway">
    <text evidence="3">Protein modification; protein glycosylation.</text>
</comment>
<reference evidence="26" key="1">
    <citation type="submission" date="2012-07" db="EMBL/GenBank/DDBJ databases">
        <title>Genome of the Chinese tree shrew, a rising model animal genetically related to primates.</title>
        <authorList>
            <person name="Zhang G."/>
            <person name="Fan Y."/>
            <person name="Yao Y."/>
            <person name="Huang Z."/>
        </authorList>
    </citation>
    <scope>NUCLEOTIDE SEQUENCE [LARGE SCALE GENOMIC DNA]</scope>
</reference>
<keyword evidence="26" id="KW-1185">Reference proteome</keyword>
<keyword evidence="10 23" id="KW-0812">Transmembrane</keyword>
<evidence type="ECO:0000256" key="5">
    <source>
        <dbReference type="ARBA" id="ARBA00008226"/>
    </source>
</evidence>
<keyword evidence="11" id="KW-0547">Nucleotide-binding</keyword>
<gene>
    <name evidence="25" type="ORF">TREES_T100013199</name>
</gene>